<dbReference type="AlphaFoldDB" id="A0A5P8KF56"/>
<dbReference type="RefSeq" id="WP_152173107.1">
    <property type="nucleotide sequence ID" value="NZ_CP045096.1"/>
</dbReference>
<dbReference type="GO" id="GO:0046983">
    <property type="term" value="F:protein dimerization activity"/>
    <property type="evidence" value="ECO:0007669"/>
    <property type="project" value="InterPro"/>
</dbReference>
<keyword evidence="9" id="KW-1133">Transmembrane helix</keyword>
<dbReference type="InterPro" id="IPR003594">
    <property type="entry name" value="HATPase_dom"/>
</dbReference>
<dbReference type="InterPro" id="IPR050482">
    <property type="entry name" value="Sensor_HK_TwoCompSys"/>
</dbReference>
<keyword evidence="9" id="KW-0472">Membrane</keyword>
<dbReference type="InterPro" id="IPR036890">
    <property type="entry name" value="HATPase_C_sf"/>
</dbReference>
<keyword evidence="6 12" id="KW-0418">Kinase</keyword>
<dbReference type="SUPFAM" id="SSF55874">
    <property type="entry name" value="ATPase domain of HSP90 chaperone/DNA topoisomerase II/histidine kinase"/>
    <property type="match status" value="1"/>
</dbReference>
<dbReference type="EMBL" id="CP045096">
    <property type="protein sequence ID" value="QFR01782.1"/>
    <property type="molecule type" value="Genomic_DNA"/>
</dbReference>
<dbReference type="PANTHER" id="PTHR24421:SF10">
    <property type="entry name" value="NITRATE_NITRITE SENSOR PROTEIN NARQ"/>
    <property type="match status" value="1"/>
</dbReference>
<dbReference type="Pfam" id="PF02518">
    <property type="entry name" value="HATPase_c"/>
    <property type="match status" value="1"/>
</dbReference>
<keyword evidence="5" id="KW-0547">Nucleotide-binding</keyword>
<dbReference type="Gene3D" id="1.20.5.1930">
    <property type="match status" value="1"/>
</dbReference>
<keyword evidence="4" id="KW-0808">Transferase</keyword>
<dbReference type="KEGG" id="sphv:F9278_42615"/>
<keyword evidence="9" id="KW-0812">Transmembrane</keyword>
<accession>A0A5P8KF56</accession>
<evidence type="ECO:0000256" key="4">
    <source>
        <dbReference type="ARBA" id="ARBA00022679"/>
    </source>
</evidence>
<evidence type="ECO:0000256" key="9">
    <source>
        <dbReference type="SAM" id="Phobius"/>
    </source>
</evidence>
<name>A0A5P8KF56_9ACTN</name>
<evidence type="ECO:0000256" key="2">
    <source>
        <dbReference type="ARBA" id="ARBA00012438"/>
    </source>
</evidence>
<feature type="transmembrane region" description="Helical" evidence="9">
    <location>
        <begin position="118"/>
        <end position="138"/>
    </location>
</feature>
<dbReference type="EC" id="2.7.13.3" evidence="2"/>
<evidence type="ECO:0000256" key="3">
    <source>
        <dbReference type="ARBA" id="ARBA00022553"/>
    </source>
</evidence>
<reference evidence="12 13" key="1">
    <citation type="submission" date="2019-10" db="EMBL/GenBank/DDBJ databases">
        <title>Streptomyces sp. strain GY16 isolated from leaves of Broussonetia papyrifera.</title>
        <authorList>
            <person name="Mo P."/>
        </authorList>
    </citation>
    <scope>NUCLEOTIDE SEQUENCE [LARGE SCALE GENOMIC DNA]</scope>
    <source>
        <strain evidence="12 13">GY16</strain>
    </source>
</reference>
<dbReference type="Gene3D" id="3.30.565.10">
    <property type="entry name" value="Histidine kinase-like ATPase, C-terminal domain"/>
    <property type="match status" value="1"/>
</dbReference>
<evidence type="ECO:0000256" key="6">
    <source>
        <dbReference type="ARBA" id="ARBA00022777"/>
    </source>
</evidence>
<dbReference type="GO" id="GO:0016020">
    <property type="term" value="C:membrane"/>
    <property type="evidence" value="ECO:0007669"/>
    <property type="project" value="InterPro"/>
</dbReference>
<feature type="domain" description="Histidine kinase/HSP90-like ATPase" evidence="10">
    <location>
        <begin position="312"/>
        <end position="402"/>
    </location>
</feature>
<evidence type="ECO:0000259" key="11">
    <source>
        <dbReference type="Pfam" id="PF07730"/>
    </source>
</evidence>
<dbReference type="GO" id="GO:0000155">
    <property type="term" value="F:phosphorelay sensor kinase activity"/>
    <property type="evidence" value="ECO:0007669"/>
    <property type="project" value="InterPro"/>
</dbReference>
<dbReference type="Pfam" id="PF07730">
    <property type="entry name" value="HisKA_3"/>
    <property type="match status" value="1"/>
</dbReference>
<gene>
    <name evidence="12" type="ORF">F9278_42615</name>
</gene>
<dbReference type="CDD" id="cd16917">
    <property type="entry name" value="HATPase_UhpB-NarQ-NarX-like"/>
    <property type="match status" value="1"/>
</dbReference>
<evidence type="ECO:0000256" key="7">
    <source>
        <dbReference type="ARBA" id="ARBA00022840"/>
    </source>
</evidence>
<dbReference type="InterPro" id="IPR011712">
    <property type="entry name" value="Sig_transdc_His_kin_sub3_dim/P"/>
</dbReference>
<dbReference type="PANTHER" id="PTHR24421">
    <property type="entry name" value="NITRATE/NITRITE SENSOR PROTEIN NARX-RELATED"/>
    <property type="match status" value="1"/>
</dbReference>
<evidence type="ECO:0000313" key="13">
    <source>
        <dbReference type="Proteomes" id="UP000327294"/>
    </source>
</evidence>
<evidence type="ECO:0000256" key="1">
    <source>
        <dbReference type="ARBA" id="ARBA00000085"/>
    </source>
</evidence>
<sequence>MRRGKTVRQAARATLHLVVAVAMAFGVYLFITVLLITAIATLAVVGAWMEPEPETEPETETETLIRRIAGAKRHQATAWTGRAVPEAYLPIEGTLRQRLRIAVRDPGTRTDARWMLTYYVYGALFFLAVPLWPLGLLVDGVWCGLLGRPALVLPLIVRLADLDARWSEALLKPSPRARLAERVEELTATRADAIAAHGAELRRIERDLHDGAQARLVSLSMRIGLARRAYDRDPEAARKLLLDAQDQAEAALTELRHVVRGIHPPILTDRGLAGAVRALAAGSGLEVTVEVSELEDTDGPRPPAAVEAAAYFVGAEALTNAAKHSGCDHAEVHLARTARGVRVLVRDDGRGGAETASPSGRPAASVDAASVDAASAMGGSGLLGMRRRVAALDGSTAVTSRVASDSASNWAGLVPSSVDRGAERSPMVAPVQLTSRKSDAWIFNSAATRAG</sequence>
<keyword evidence="13" id="KW-1185">Reference proteome</keyword>
<comment type="catalytic activity">
    <reaction evidence="1">
        <text>ATP + protein L-histidine = ADP + protein N-phospho-L-histidine.</text>
        <dbReference type="EC" id="2.7.13.3"/>
    </reaction>
</comment>
<keyword evidence="3" id="KW-0597">Phosphoprotein</keyword>
<protein>
    <recommendedName>
        <fullName evidence="2">histidine kinase</fullName>
        <ecNumber evidence="2">2.7.13.3</ecNumber>
    </recommendedName>
</protein>
<evidence type="ECO:0000256" key="8">
    <source>
        <dbReference type="ARBA" id="ARBA00023012"/>
    </source>
</evidence>
<evidence type="ECO:0000256" key="5">
    <source>
        <dbReference type="ARBA" id="ARBA00022741"/>
    </source>
</evidence>
<feature type="transmembrane region" description="Helical" evidence="9">
    <location>
        <begin position="21"/>
        <end position="49"/>
    </location>
</feature>
<dbReference type="Proteomes" id="UP000327294">
    <property type="component" value="Chromosome"/>
</dbReference>
<organism evidence="12 13">
    <name type="scientific">Streptomyces phaeolivaceus</name>
    <dbReference type="NCBI Taxonomy" id="2653200"/>
    <lineage>
        <taxon>Bacteria</taxon>
        <taxon>Bacillati</taxon>
        <taxon>Actinomycetota</taxon>
        <taxon>Actinomycetes</taxon>
        <taxon>Kitasatosporales</taxon>
        <taxon>Streptomycetaceae</taxon>
        <taxon>Streptomyces</taxon>
    </lineage>
</organism>
<keyword evidence="7" id="KW-0067">ATP-binding</keyword>
<evidence type="ECO:0000259" key="10">
    <source>
        <dbReference type="Pfam" id="PF02518"/>
    </source>
</evidence>
<feature type="domain" description="Signal transduction histidine kinase subgroup 3 dimerisation and phosphoacceptor" evidence="11">
    <location>
        <begin position="200"/>
        <end position="265"/>
    </location>
</feature>
<evidence type="ECO:0000313" key="12">
    <source>
        <dbReference type="EMBL" id="QFR01782.1"/>
    </source>
</evidence>
<dbReference type="GO" id="GO:0005524">
    <property type="term" value="F:ATP binding"/>
    <property type="evidence" value="ECO:0007669"/>
    <property type="project" value="UniProtKB-KW"/>
</dbReference>
<keyword evidence="8" id="KW-0902">Two-component regulatory system</keyword>
<proteinExistence type="predicted"/>